<organism evidence="1 2">
    <name type="scientific">Pontivivens ytuae</name>
    <dbReference type="NCBI Taxonomy" id="2789856"/>
    <lineage>
        <taxon>Bacteria</taxon>
        <taxon>Pseudomonadati</taxon>
        <taxon>Pseudomonadota</taxon>
        <taxon>Alphaproteobacteria</taxon>
        <taxon>Rhodobacterales</taxon>
        <taxon>Paracoccaceae</taxon>
        <taxon>Pontivivens</taxon>
    </lineage>
</organism>
<sequence>MSLETTTVALRLWGNDLDPYAVTALLGCAPSRARRKGDVRRSRVTGQDYVAKTGSWQLMAPDRADGDLDRQAAEVLGKVTSDLSVWRILNERYRCDLFCGFFMGSGNDMVRLSAATSRMVGARGLELVFDIYDAVES</sequence>
<evidence type="ECO:0000313" key="1">
    <source>
        <dbReference type="EMBL" id="QPH54904.1"/>
    </source>
</evidence>
<proteinExistence type="predicted"/>
<dbReference type="InterPro" id="IPR025459">
    <property type="entry name" value="DUF4279"/>
</dbReference>
<dbReference type="Pfam" id="PF14106">
    <property type="entry name" value="DUF4279"/>
    <property type="match status" value="1"/>
</dbReference>
<reference evidence="1 2" key="1">
    <citation type="submission" date="2020-11" db="EMBL/GenBank/DDBJ databases">
        <title>Description of Pontivivens ytuae sp. nov. isolated from deep sea sediment of Mariana Trench.</title>
        <authorList>
            <person name="Wang Z."/>
            <person name="Sun Q.-L."/>
            <person name="Xu X.-D."/>
            <person name="Tang Y.-Z."/>
            <person name="Zhang J."/>
        </authorList>
    </citation>
    <scope>NUCLEOTIDE SEQUENCE [LARGE SCALE GENOMIC DNA]</scope>
    <source>
        <strain evidence="1 2">MT2928</strain>
    </source>
</reference>
<protein>
    <submittedName>
        <fullName evidence="1">DUF4279 domain-containing protein</fullName>
    </submittedName>
</protein>
<dbReference type="RefSeq" id="WP_196104105.1">
    <property type="nucleotide sequence ID" value="NZ_CP064942.1"/>
</dbReference>
<dbReference type="EMBL" id="CP064942">
    <property type="protein sequence ID" value="QPH54904.1"/>
    <property type="molecule type" value="Genomic_DNA"/>
</dbReference>
<dbReference type="AlphaFoldDB" id="A0A7S9LTL3"/>
<evidence type="ECO:0000313" key="2">
    <source>
        <dbReference type="Proteomes" id="UP000594800"/>
    </source>
</evidence>
<keyword evidence="2" id="KW-1185">Reference proteome</keyword>
<gene>
    <name evidence="1" type="ORF">I0K15_03805</name>
</gene>
<dbReference type="Proteomes" id="UP000594800">
    <property type="component" value="Chromosome"/>
</dbReference>
<dbReference type="KEGG" id="poz:I0K15_03805"/>
<accession>A0A7S9LTL3</accession>
<name>A0A7S9LTL3_9RHOB</name>